<evidence type="ECO:0000256" key="1">
    <source>
        <dbReference type="SAM" id="Phobius"/>
    </source>
</evidence>
<evidence type="ECO:0000313" key="8">
    <source>
        <dbReference type="Proteomes" id="UP000284095"/>
    </source>
</evidence>
<dbReference type="EMBL" id="CZAY01000012">
    <property type="protein sequence ID" value="CUP69945.1"/>
    <property type="molecule type" value="Genomic_DNA"/>
</dbReference>
<dbReference type="InterPro" id="IPR025324">
    <property type="entry name" value="DUF4230"/>
</dbReference>
<evidence type="ECO:0000313" key="6">
    <source>
        <dbReference type="Proteomes" id="UP000095485"/>
    </source>
</evidence>
<dbReference type="RefSeq" id="WP_055283253.1">
    <property type="nucleotide sequence ID" value="NZ_CABMEZ010000009.1"/>
</dbReference>
<dbReference type="EMBL" id="QSVN01000009">
    <property type="protein sequence ID" value="RGO31903.1"/>
    <property type="molecule type" value="Genomic_DNA"/>
</dbReference>
<feature type="transmembrane region" description="Helical" evidence="1">
    <location>
        <begin position="7"/>
        <end position="25"/>
    </location>
</feature>
<dbReference type="EMBL" id="QRIC01000017">
    <property type="protein sequence ID" value="RHG25662.1"/>
    <property type="molecule type" value="Genomic_DNA"/>
</dbReference>
<keyword evidence="1" id="KW-0812">Transmembrane</keyword>
<evidence type="ECO:0000313" key="7">
    <source>
        <dbReference type="Proteomes" id="UP000261285"/>
    </source>
</evidence>
<dbReference type="STRING" id="88431.ERS852423_02579"/>
<dbReference type="Proteomes" id="UP000261285">
    <property type="component" value="Unassembled WGS sequence"/>
</dbReference>
<dbReference type="Pfam" id="PF14014">
    <property type="entry name" value="DUF4230"/>
    <property type="match status" value="1"/>
</dbReference>
<dbReference type="Proteomes" id="UP000284112">
    <property type="component" value="Unassembled WGS sequence"/>
</dbReference>
<evidence type="ECO:0000313" key="9">
    <source>
        <dbReference type="Proteomes" id="UP000284112"/>
    </source>
</evidence>
<keyword evidence="8" id="KW-1185">Reference proteome</keyword>
<evidence type="ECO:0000313" key="5">
    <source>
        <dbReference type="EMBL" id="RHG25662.1"/>
    </source>
</evidence>
<dbReference type="GeneID" id="96229041"/>
<gene>
    <name evidence="5" type="ORF">DW265_08385</name>
    <name evidence="4" type="ORF">DW641_08515</name>
    <name evidence="3" type="ORF">DXB16_09290</name>
    <name evidence="2" type="ORF">ERS852526_01753</name>
</gene>
<dbReference type="AlphaFoldDB" id="A0A174QGU2"/>
<reference evidence="2 6" key="1">
    <citation type="submission" date="2015-09" db="EMBL/GenBank/DDBJ databases">
        <authorList>
            <consortium name="Pathogen Informatics"/>
        </authorList>
    </citation>
    <scope>NUCLEOTIDE SEQUENCE [LARGE SCALE GENOMIC DNA]</scope>
    <source>
        <strain evidence="2 6">2789STDY5834914</strain>
    </source>
</reference>
<dbReference type="Proteomes" id="UP000095485">
    <property type="component" value="Unassembled WGS sequence"/>
</dbReference>
<organism evidence="2 6">
    <name type="scientific">Dorea longicatena</name>
    <dbReference type="NCBI Taxonomy" id="88431"/>
    <lineage>
        <taxon>Bacteria</taxon>
        <taxon>Bacillati</taxon>
        <taxon>Bacillota</taxon>
        <taxon>Clostridia</taxon>
        <taxon>Lachnospirales</taxon>
        <taxon>Lachnospiraceae</taxon>
        <taxon>Dorea</taxon>
    </lineage>
</organism>
<dbReference type="Proteomes" id="UP000284095">
    <property type="component" value="Unassembled WGS sequence"/>
</dbReference>
<protein>
    <submittedName>
        <fullName evidence="3">DUF4230 domain-containing protein</fullName>
    </submittedName>
</protein>
<name>A0A174QGU2_9FIRM</name>
<proteinExistence type="predicted"/>
<reference evidence="7 8" key="2">
    <citation type="submission" date="2018-08" db="EMBL/GenBank/DDBJ databases">
        <title>A genome reference for cultivated species of the human gut microbiota.</title>
        <authorList>
            <person name="Zou Y."/>
            <person name="Xue W."/>
            <person name="Luo G."/>
        </authorList>
    </citation>
    <scope>NUCLEOTIDE SEQUENCE [LARGE SCALE GENOMIC DNA]</scope>
    <source>
        <strain evidence="5 8">AM22-22</strain>
        <strain evidence="4 9">AM23-13</strain>
        <strain evidence="3 7">OM02-16</strain>
    </source>
</reference>
<sequence length="191" mass="21052">MKTKAKIIIAAVLAIAISIGSIAIYKHITGPKEESIPLETTLEDAAELTTQKMIISDVFRSTKGEIPLINKNRFLVQYKTTVTAGLDVQKAVIKETDDKIQISIPHCTVNEDSIKIKSSDLKIYDTNFAIMSIDKEAVMELVAEAEKKAKEKAGSDEYGFLENADKNAKKVIKGMFENVSNGKEVIVSFQN</sequence>
<evidence type="ECO:0000313" key="3">
    <source>
        <dbReference type="EMBL" id="RGO31903.1"/>
    </source>
</evidence>
<dbReference type="OrthoDB" id="2066040at2"/>
<evidence type="ECO:0000313" key="2">
    <source>
        <dbReference type="EMBL" id="CUP69945.1"/>
    </source>
</evidence>
<dbReference type="EMBL" id="QRHW01000012">
    <property type="protein sequence ID" value="RHG08095.1"/>
    <property type="molecule type" value="Genomic_DNA"/>
</dbReference>
<accession>A0A174QGU2</accession>
<keyword evidence="1" id="KW-1133">Transmembrane helix</keyword>
<keyword evidence="1" id="KW-0472">Membrane</keyword>
<evidence type="ECO:0000313" key="4">
    <source>
        <dbReference type="EMBL" id="RHG08095.1"/>
    </source>
</evidence>